<dbReference type="EMBL" id="BARW01042354">
    <property type="protein sequence ID" value="GAJ21808.1"/>
    <property type="molecule type" value="Genomic_DNA"/>
</dbReference>
<evidence type="ECO:0000313" key="1">
    <source>
        <dbReference type="EMBL" id="GAJ21808.1"/>
    </source>
</evidence>
<evidence type="ECO:0008006" key="2">
    <source>
        <dbReference type="Google" id="ProtNLM"/>
    </source>
</evidence>
<proteinExistence type="predicted"/>
<reference evidence="1" key="1">
    <citation type="journal article" date="2014" name="Front. Microbiol.">
        <title>High frequency of phylogenetically diverse reductive dehalogenase-homologous genes in deep subseafloor sedimentary metagenomes.</title>
        <authorList>
            <person name="Kawai M."/>
            <person name="Futagami T."/>
            <person name="Toyoda A."/>
            <person name="Takaki Y."/>
            <person name="Nishi S."/>
            <person name="Hori S."/>
            <person name="Arai W."/>
            <person name="Tsubouchi T."/>
            <person name="Morono Y."/>
            <person name="Uchiyama I."/>
            <person name="Ito T."/>
            <person name="Fujiyama A."/>
            <person name="Inagaki F."/>
            <person name="Takami H."/>
        </authorList>
    </citation>
    <scope>NUCLEOTIDE SEQUENCE</scope>
    <source>
        <strain evidence="1">Expedition CK06-06</strain>
    </source>
</reference>
<name>X1UWD5_9ZZZZ</name>
<accession>X1UWD5</accession>
<comment type="caution">
    <text evidence="1">The sequence shown here is derived from an EMBL/GenBank/DDBJ whole genome shotgun (WGS) entry which is preliminary data.</text>
</comment>
<organism evidence="1">
    <name type="scientific">marine sediment metagenome</name>
    <dbReference type="NCBI Taxonomy" id="412755"/>
    <lineage>
        <taxon>unclassified sequences</taxon>
        <taxon>metagenomes</taxon>
        <taxon>ecological metagenomes</taxon>
    </lineage>
</organism>
<dbReference type="AlphaFoldDB" id="X1UWD5"/>
<gene>
    <name evidence="1" type="ORF">S12H4_62820</name>
</gene>
<protein>
    <recommendedName>
        <fullName evidence="2">Big-1 domain-containing protein</fullName>
    </recommendedName>
</protein>
<sequence length="65" mass="6851">GENAKITAFIGTVSGYIEVKCIDIIITIYANDLIIIPSEKTTITAIVTDTTGVPVEDGIIIKSLA</sequence>
<feature type="non-terminal residue" evidence="1">
    <location>
        <position position="1"/>
    </location>
</feature>